<keyword evidence="3" id="KW-0238">DNA-binding</keyword>
<dbReference type="Gene3D" id="3.90.220.20">
    <property type="entry name" value="DNA methylase specificity domains"/>
    <property type="match status" value="2"/>
</dbReference>
<dbReference type="Proteomes" id="UP000217979">
    <property type="component" value="Chromosome"/>
</dbReference>
<evidence type="ECO:0000256" key="2">
    <source>
        <dbReference type="ARBA" id="ARBA00022747"/>
    </source>
</evidence>
<keyword evidence="5" id="KW-0540">Nuclease</keyword>
<organism evidence="5 6">
    <name type="scientific">Cedecea neteri</name>
    <dbReference type="NCBI Taxonomy" id="158822"/>
    <lineage>
        <taxon>Bacteria</taxon>
        <taxon>Pseudomonadati</taxon>
        <taxon>Pseudomonadota</taxon>
        <taxon>Gammaproteobacteria</taxon>
        <taxon>Enterobacterales</taxon>
        <taxon>Enterobacteriaceae</taxon>
        <taxon>Cedecea</taxon>
    </lineage>
</organism>
<accession>A0A291DT57</accession>
<evidence type="ECO:0000256" key="1">
    <source>
        <dbReference type="ARBA" id="ARBA00010923"/>
    </source>
</evidence>
<evidence type="ECO:0000313" key="5">
    <source>
        <dbReference type="EMBL" id="ATF90967.1"/>
    </source>
</evidence>
<feature type="domain" description="Type I restriction modification DNA specificity" evidence="4">
    <location>
        <begin position="225"/>
        <end position="399"/>
    </location>
</feature>
<dbReference type="Gene3D" id="1.10.287.1120">
    <property type="entry name" value="Bipartite methylase S protein"/>
    <property type="match status" value="1"/>
</dbReference>
<dbReference type="EMBL" id="CP023525">
    <property type="protein sequence ID" value="ATF90967.1"/>
    <property type="molecule type" value="Genomic_DNA"/>
</dbReference>
<feature type="domain" description="Type I restriction modification DNA specificity" evidence="4">
    <location>
        <begin position="64"/>
        <end position="193"/>
    </location>
</feature>
<dbReference type="GO" id="GO:0009307">
    <property type="term" value="P:DNA restriction-modification system"/>
    <property type="evidence" value="ECO:0007669"/>
    <property type="project" value="UniProtKB-KW"/>
</dbReference>
<dbReference type="InterPro" id="IPR000055">
    <property type="entry name" value="Restrct_endonuc_typeI_TRD"/>
</dbReference>
<evidence type="ECO:0000313" key="6">
    <source>
        <dbReference type="Proteomes" id="UP000217979"/>
    </source>
</evidence>
<dbReference type="REBASE" id="222094">
    <property type="entry name" value="S.Cne392I"/>
</dbReference>
<sequence>MVPKLRFTSFKDTWTSAYLSKLVVSLDAGVSVNSIDELPGDNEYSILKTSCVSFGYFDERERKKVVNDEVSRLKEMLVSNSILISRMNTPALVGANAYIKDAPRNTFVPDRLWQVKVKDNICNIKWLASFLSSDKGRSLLKEQASGTSNSMKNITKKDVFQIMLAFPCKEEQTIIADFLSSVDEKITLLHKQYDLLCQYKKSMMQKIFSQELWFKDDNGGNFPQWEEVELKKIASKVNTKNRDNSVSTVLTNSATQGIVSQQSYFEREIVTESNLTGYYVVRIGDFVYNPRISSTAPVGPIKMNELTQGVMSPLYTVFRFEKGLLKFYQYFFESSVWHDYMKSVANSGARHDRMNISGADFFDLPVPQPSDEEQTKIARFLSAIDDKITTKKTELDKLKTWKQGLLQQMFI</sequence>
<dbReference type="GO" id="GO:0003677">
    <property type="term" value="F:DNA binding"/>
    <property type="evidence" value="ECO:0007669"/>
    <property type="project" value="UniProtKB-KW"/>
</dbReference>
<keyword evidence="5" id="KW-0378">Hydrolase</keyword>
<dbReference type="InterPro" id="IPR052021">
    <property type="entry name" value="Type-I_RS_S_subunit"/>
</dbReference>
<reference evidence="5 6" key="1">
    <citation type="submission" date="2017-09" db="EMBL/GenBank/DDBJ databases">
        <title>FDA dAtabase for Regulatory Grade micrObial Sequences (FDA-ARGOS): Supporting development and validation of Infectious Disease Dx tests.</title>
        <authorList>
            <person name="Minogue T."/>
            <person name="Wolcott M."/>
            <person name="Wasieloski L."/>
            <person name="Aguilar W."/>
            <person name="Moore D."/>
            <person name="Tallon L."/>
            <person name="Sadzewicz L."/>
            <person name="Ott S."/>
            <person name="Zhao X."/>
            <person name="Nagaraj S."/>
            <person name="Vavikolanu K."/>
            <person name="Aluvathingal J."/>
            <person name="Nadendla S."/>
            <person name="Sichtig H."/>
        </authorList>
    </citation>
    <scope>NUCLEOTIDE SEQUENCE [LARGE SCALE GENOMIC DNA]</scope>
    <source>
        <strain evidence="5 6">FDAARGOS_392</strain>
    </source>
</reference>
<dbReference type="SUPFAM" id="SSF116734">
    <property type="entry name" value="DNA methylase specificity domain"/>
    <property type="match status" value="2"/>
</dbReference>
<keyword evidence="2" id="KW-0680">Restriction system</keyword>
<proteinExistence type="inferred from homology"/>
<name>A0A291DT57_9ENTR</name>
<dbReference type="GO" id="GO:0004519">
    <property type="term" value="F:endonuclease activity"/>
    <property type="evidence" value="ECO:0007669"/>
    <property type="project" value="UniProtKB-KW"/>
</dbReference>
<dbReference type="Pfam" id="PF01420">
    <property type="entry name" value="Methylase_S"/>
    <property type="match status" value="2"/>
</dbReference>
<dbReference type="RefSeq" id="WP_072279156.1">
    <property type="nucleotide sequence ID" value="NZ_CP023525.1"/>
</dbReference>
<evidence type="ECO:0000259" key="4">
    <source>
        <dbReference type="Pfam" id="PF01420"/>
    </source>
</evidence>
<dbReference type="AlphaFoldDB" id="A0A291DT57"/>
<comment type="similarity">
    <text evidence="1">Belongs to the type-I restriction system S methylase family.</text>
</comment>
<evidence type="ECO:0000256" key="3">
    <source>
        <dbReference type="ARBA" id="ARBA00023125"/>
    </source>
</evidence>
<protein>
    <submittedName>
        <fullName evidence="5">Restriction endonuclease subunit S</fullName>
    </submittedName>
</protein>
<dbReference type="PANTHER" id="PTHR30408:SF12">
    <property type="entry name" value="TYPE I RESTRICTION ENZYME MJAVIII SPECIFICITY SUBUNIT"/>
    <property type="match status" value="1"/>
</dbReference>
<gene>
    <name evidence="5" type="ORF">CO704_02135</name>
</gene>
<dbReference type="InterPro" id="IPR044946">
    <property type="entry name" value="Restrct_endonuc_typeI_TRD_sf"/>
</dbReference>
<dbReference type="PANTHER" id="PTHR30408">
    <property type="entry name" value="TYPE-1 RESTRICTION ENZYME ECOKI SPECIFICITY PROTEIN"/>
    <property type="match status" value="1"/>
</dbReference>
<keyword evidence="5" id="KW-0255">Endonuclease</keyword>